<organism evidence="2 3">
    <name type="scientific">Paramecium pentaurelia</name>
    <dbReference type="NCBI Taxonomy" id="43138"/>
    <lineage>
        <taxon>Eukaryota</taxon>
        <taxon>Sar</taxon>
        <taxon>Alveolata</taxon>
        <taxon>Ciliophora</taxon>
        <taxon>Intramacronucleata</taxon>
        <taxon>Oligohymenophorea</taxon>
        <taxon>Peniculida</taxon>
        <taxon>Parameciidae</taxon>
        <taxon>Paramecium</taxon>
    </lineage>
</organism>
<evidence type="ECO:0000256" key="1">
    <source>
        <dbReference type="SAM" id="MobiDB-lite"/>
    </source>
</evidence>
<accession>A0A8S1RTR2</accession>
<feature type="region of interest" description="Disordered" evidence="1">
    <location>
        <begin position="32"/>
        <end position="63"/>
    </location>
</feature>
<gene>
    <name evidence="2" type="ORF">PPENT_87.1.T0010004</name>
</gene>
<proteinExistence type="predicted"/>
<comment type="caution">
    <text evidence="2">The sequence shown here is derived from an EMBL/GenBank/DDBJ whole genome shotgun (WGS) entry which is preliminary data.</text>
</comment>
<reference evidence="2" key="1">
    <citation type="submission" date="2021-01" db="EMBL/GenBank/DDBJ databases">
        <authorList>
            <consortium name="Genoscope - CEA"/>
            <person name="William W."/>
        </authorList>
    </citation>
    <scope>NUCLEOTIDE SEQUENCE</scope>
</reference>
<evidence type="ECO:0000313" key="3">
    <source>
        <dbReference type="Proteomes" id="UP000689195"/>
    </source>
</evidence>
<dbReference type="EMBL" id="CAJJDO010000001">
    <property type="protein sequence ID" value="CAD8131408.1"/>
    <property type="molecule type" value="Genomic_DNA"/>
</dbReference>
<protein>
    <submittedName>
        <fullName evidence="2">Uncharacterized protein</fullName>
    </submittedName>
</protein>
<dbReference type="AlphaFoldDB" id="A0A8S1RTR2"/>
<evidence type="ECO:0000313" key="2">
    <source>
        <dbReference type="EMBL" id="CAD8131408.1"/>
    </source>
</evidence>
<dbReference type="Proteomes" id="UP000689195">
    <property type="component" value="Unassembled WGS sequence"/>
</dbReference>
<keyword evidence="3" id="KW-1185">Reference proteome</keyword>
<sequence length="139" mass="16734">MIKQNQLLLQEKIILYHLFSLNQIRLVIQIRKGSDKSEEEKQKEKNEQQDKKDSEELEKKEDPVKQDIKIENFSVLFTLFSGYSLKKEKELAMSYFGYQTGRKLTAEEYNQYLQEKQKPLEQKGKKISSRNWRMLWLVN</sequence>
<name>A0A8S1RTR2_9CILI</name>